<name>A0A929PVP5_9SPHI</name>
<sequence length="320" mass="37215">MKQEEINKLRNDFVYLSGGDTLIANFDMCQILCECMFQILNIHGREIPQTKAESESKLVLQMMFSKLLSLRDMLAGVNFESRDGSRINTIIDPTVVAVLVRTLYETVAMFNLVFIIPQFEEERKIMYNLWVIAGLKYRQKFSNNITIDENRQKQIAEAAEILTLTSEIEKTNVFNSLTDAGKKKIIEQIKKRDYKVKINRNDVELLSWETTIPHMNMDVEKMGPMYNYFSLYAHPSNVAVFQYVNLFDKQKNDYIQMSNFNIATGIKLISFFIANYIQLFPKVKEIFENLPLIDQIMINYHSKFITKDGRTINDTLTSLG</sequence>
<dbReference type="EMBL" id="JADFFL010000001">
    <property type="protein sequence ID" value="MBE9660530.1"/>
    <property type="molecule type" value="Genomic_DNA"/>
</dbReference>
<proteinExistence type="predicted"/>
<dbReference type="RefSeq" id="WP_194109727.1">
    <property type="nucleotide sequence ID" value="NZ_JADFFL010000001.1"/>
</dbReference>
<dbReference type="InterPro" id="IPR043733">
    <property type="entry name" value="DUF5677"/>
</dbReference>
<dbReference type="Pfam" id="PF18928">
    <property type="entry name" value="DUF5677"/>
    <property type="match status" value="1"/>
</dbReference>
<evidence type="ECO:0000313" key="1">
    <source>
        <dbReference type="EMBL" id="MBE9660530.1"/>
    </source>
</evidence>
<dbReference type="Proteomes" id="UP000622475">
    <property type="component" value="Unassembled WGS sequence"/>
</dbReference>
<evidence type="ECO:0000313" key="2">
    <source>
        <dbReference type="Proteomes" id="UP000622475"/>
    </source>
</evidence>
<accession>A0A929PVP5</accession>
<comment type="caution">
    <text evidence="1">The sequence shown here is derived from an EMBL/GenBank/DDBJ whole genome shotgun (WGS) entry which is preliminary data.</text>
</comment>
<organism evidence="1 2">
    <name type="scientific">Mucilaginibacter myungsuensis</name>
    <dbReference type="NCBI Taxonomy" id="649104"/>
    <lineage>
        <taxon>Bacteria</taxon>
        <taxon>Pseudomonadati</taxon>
        <taxon>Bacteroidota</taxon>
        <taxon>Sphingobacteriia</taxon>
        <taxon>Sphingobacteriales</taxon>
        <taxon>Sphingobacteriaceae</taxon>
        <taxon>Mucilaginibacter</taxon>
    </lineage>
</organism>
<protein>
    <submittedName>
        <fullName evidence="1">Uncharacterized protein</fullName>
    </submittedName>
</protein>
<dbReference type="AlphaFoldDB" id="A0A929PVP5"/>
<reference evidence="1" key="1">
    <citation type="submission" date="2020-10" db="EMBL/GenBank/DDBJ databases">
        <title>Mucilaginibacter mali sp. nov., isolated from rhizosphere soil of apple orchard.</title>
        <authorList>
            <person name="Lee J.-S."/>
            <person name="Kim H.S."/>
            <person name="Kim J.-S."/>
        </authorList>
    </citation>
    <scope>NUCLEOTIDE SEQUENCE</scope>
    <source>
        <strain evidence="1">KCTC 22746</strain>
    </source>
</reference>
<keyword evidence="2" id="KW-1185">Reference proteome</keyword>
<gene>
    <name evidence="1" type="ORF">IRJ16_01415</name>
</gene>